<dbReference type="Pfam" id="PF07315">
    <property type="entry name" value="DUF1462"/>
    <property type="match status" value="1"/>
</dbReference>
<dbReference type="InterPro" id="IPR038218">
    <property type="entry name" value="YuzD-like_sp"/>
</dbReference>
<organism evidence="1 2">
    <name type="scientific">Aquibacillus halophilus</name>
    <dbReference type="NCBI Taxonomy" id="930132"/>
    <lineage>
        <taxon>Bacteria</taxon>
        <taxon>Bacillati</taxon>
        <taxon>Bacillota</taxon>
        <taxon>Bacilli</taxon>
        <taxon>Bacillales</taxon>
        <taxon>Bacillaceae</taxon>
        <taxon>Aquibacillus</taxon>
    </lineage>
</organism>
<dbReference type="Gene3D" id="3.40.30.30">
    <property type="entry name" value="Hypothetical protein sa0798"/>
    <property type="match status" value="1"/>
</dbReference>
<dbReference type="InterPro" id="IPR009190">
    <property type="entry name" value="DUF1462"/>
</dbReference>
<dbReference type="InterPro" id="IPR036249">
    <property type="entry name" value="Thioredoxin-like_sf"/>
</dbReference>
<dbReference type="PIRSF" id="PIRSF010603">
    <property type="entry name" value="UCP010603"/>
    <property type="match status" value="1"/>
</dbReference>
<dbReference type="SUPFAM" id="SSF52833">
    <property type="entry name" value="Thioredoxin-like"/>
    <property type="match status" value="1"/>
</dbReference>
<gene>
    <name evidence="1" type="ORF">GH741_19050</name>
</gene>
<sequence length="106" mass="12090">MKNQEVKVTVYGAEQICASCVNAPGSRETYEWLQAAISRKFECANINYEYIDVHQSEVSVEHKQIVQRILNDDLFYPVVLVNDEIVGEGIPRLKMVYQALVNKGIK</sequence>
<evidence type="ECO:0000313" key="2">
    <source>
        <dbReference type="Proteomes" id="UP000799092"/>
    </source>
</evidence>
<accession>A0A6A8DHP3</accession>
<comment type="caution">
    <text evidence="1">The sequence shown here is derived from an EMBL/GenBank/DDBJ whole genome shotgun (WGS) entry which is preliminary data.</text>
</comment>
<dbReference type="Proteomes" id="UP000799092">
    <property type="component" value="Unassembled WGS sequence"/>
</dbReference>
<keyword evidence="2" id="KW-1185">Reference proteome</keyword>
<dbReference type="OrthoDB" id="2389679at2"/>
<dbReference type="AlphaFoldDB" id="A0A6A8DHP3"/>
<dbReference type="EMBL" id="WJNG01000018">
    <property type="protein sequence ID" value="MRH44750.1"/>
    <property type="molecule type" value="Genomic_DNA"/>
</dbReference>
<evidence type="ECO:0000313" key="1">
    <source>
        <dbReference type="EMBL" id="MRH44750.1"/>
    </source>
</evidence>
<reference evidence="1" key="1">
    <citation type="submission" date="2019-11" db="EMBL/GenBank/DDBJ databases">
        <authorList>
            <person name="Li J."/>
        </authorList>
    </citation>
    <scope>NUCLEOTIDE SEQUENCE</scope>
    <source>
        <strain evidence="1">B6B</strain>
    </source>
</reference>
<dbReference type="RefSeq" id="WP_153738353.1">
    <property type="nucleotide sequence ID" value="NZ_WJNG01000018.1"/>
</dbReference>
<protein>
    <submittedName>
        <fullName evidence="1">DUF1462 family protein</fullName>
    </submittedName>
</protein>
<name>A0A6A8DHP3_9BACI</name>
<proteinExistence type="predicted"/>